<feature type="signal peptide" evidence="7">
    <location>
        <begin position="1"/>
        <end position="20"/>
    </location>
</feature>
<keyword evidence="9" id="KW-0966">Cell projection</keyword>
<protein>
    <submittedName>
        <fullName evidence="9">Flagellar motor protein MotB</fullName>
    </submittedName>
</protein>
<evidence type="ECO:0000256" key="7">
    <source>
        <dbReference type="SAM" id="SignalP"/>
    </source>
</evidence>
<reference evidence="10" key="1">
    <citation type="submission" date="2016-04" db="EMBL/GenBank/DDBJ databases">
        <authorList>
            <person name="Chen L."/>
            <person name="Zhuang W."/>
            <person name="Wang G."/>
        </authorList>
    </citation>
    <scope>NUCLEOTIDE SEQUENCE [LARGE SCALE GENOMIC DNA]</scope>
    <source>
        <strain evidence="10">17621</strain>
    </source>
</reference>
<dbReference type="InterPro" id="IPR011990">
    <property type="entry name" value="TPR-like_helical_dom_sf"/>
</dbReference>
<dbReference type="Pfam" id="PF00691">
    <property type="entry name" value="OmpA"/>
    <property type="match status" value="1"/>
</dbReference>
<keyword evidence="9" id="KW-0969">Cilium</keyword>
<keyword evidence="3" id="KW-0998">Cell outer membrane</keyword>
<sequence length="635" mass="71017">MIKKLIAISMLVGLFCSARAQYDPDKVNKKAKASFEKAYSFAMNGNYAESIKTLQDAIKLDPRYLEAYLSIAGLYSEQKNYPIALENYEKAKAIDSNWFKEYDLPYSINLAGMGEFQKALTAIDEFLAIPNLNPQSKKAANYRRKTYQFAIDYSNQHPAGNYKFSPQNMGDSINSNHLEYFPTFTIDDKDFIFTRRVNGNEEFYESHFENGHWTKAAPLPGDINSNLNEGASNISQDGQWLIFTGCNFPYGYGSCDLYISYLTPEGWSKPENMGNRINTESWESAPSLSADKRDLYFASNRPGGYGGQDLYVCRQLPNSRWSDPENLGPEINTIGDESAPFIHADNQTLYFTSAGHLGYGGSDLFMAKKQGKGWSKPINLGYPINTIENEGSLVIAADGKTAYYTSDRTDSRGGLDLYSFQLRDDISPARTLWVKGKVFDKKTLKGLPSGVELTDLGTREVISRVQTDATGNYLITLPVGKDYAFNVKRRGYLFFSENFPLSQKAPDSTYKIDIPLQPIEANASVVLKNIFFESGKFDLKDESTIELDNIFQLMKENPTLKIQISGHTDNVGKAADNLALSNNRAQAVVKFLVSKGIEQARLTFKGFGATQPVADNATEEGRAQNRRTELQVISQ</sequence>
<gene>
    <name evidence="9" type="ORF">A4H97_20400</name>
</gene>
<dbReference type="RefSeq" id="WP_081197157.1">
    <property type="nucleotide sequence ID" value="NZ_FOCZ01000010.1"/>
</dbReference>
<dbReference type="InterPro" id="IPR006665">
    <property type="entry name" value="OmpA-like"/>
</dbReference>
<evidence type="ECO:0000313" key="10">
    <source>
        <dbReference type="Proteomes" id="UP000192610"/>
    </source>
</evidence>
<dbReference type="SUPFAM" id="SSF103088">
    <property type="entry name" value="OmpA-like"/>
    <property type="match status" value="1"/>
</dbReference>
<dbReference type="Proteomes" id="UP000192610">
    <property type="component" value="Unassembled WGS sequence"/>
</dbReference>
<comment type="caution">
    <text evidence="9">The sequence shown here is derived from an EMBL/GenBank/DDBJ whole genome shotgun (WGS) entry which is preliminary data.</text>
</comment>
<feature type="compositionally biased region" description="Basic and acidic residues" evidence="6">
    <location>
        <begin position="619"/>
        <end position="629"/>
    </location>
</feature>
<keyword evidence="2 5" id="KW-0472">Membrane</keyword>
<dbReference type="InterPro" id="IPR011042">
    <property type="entry name" value="6-blade_b-propeller_TolB-like"/>
</dbReference>
<dbReference type="InterPro" id="IPR050330">
    <property type="entry name" value="Bact_OuterMem_StrucFunc"/>
</dbReference>
<dbReference type="Gene3D" id="2.120.10.30">
    <property type="entry name" value="TolB, C-terminal domain"/>
    <property type="match status" value="1"/>
</dbReference>
<feature type="domain" description="OmpA-like" evidence="8">
    <location>
        <begin position="519"/>
        <end position="635"/>
    </location>
</feature>
<evidence type="ECO:0000256" key="4">
    <source>
        <dbReference type="PROSITE-ProRule" id="PRU00339"/>
    </source>
</evidence>
<dbReference type="GO" id="GO:0009279">
    <property type="term" value="C:cell outer membrane"/>
    <property type="evidence" value="ECO:0007669"/>
    <property type="project" value="UniProtKB-SubCell"/>
</dbReference>
<dbReference type="InterPro" id="IPR011659">
    <property type="entry name" value="WD40"/>
</dbReference>
<feature type="region of interest" description="Disordered" evidence="6">
    <location>
        <begin position="616"/>
        <end position="635"/>
    </location>
</feature>
<evidence type="ECO:0000256" key="3">
    <source>
        <dbReference type="ARBA" id="ARBA00023237"/>
    </source>
</evidence>
<name>A0A1V9FC25_9BACT</name>
<evidence type="ECO:0000256" key="5">
    <source>
        <dbReference type="PROSITE-ProRule" id="PRU00473"/>
    </source>
</evidence>
<dbReference type="SUPFAM" id="SSF82171">
    <property type="entry name" value="DPP6 N-terminal domain-like"/>
    <property type="match status" value="1"/>
</dbReference>
<dbReference type="AlphaFoldDB" id="A0A1V9FC25"/>
<dbReference type="STRING" id="354355.SAMN05660816_04994"/>
<evidence type="ECO:0000259" key="8">
    <source>
        <dbReference type="PROSITE" id="PS51123"/>
    </source>
</evidence>
<dbReference type="SMART" id="SM00028">
    <property type="entry name" value="TPR"/>
    <property type="match status" value="2"/>
</dbReference>
<dbReference type="Gene3D" id="3.30.1330.60">
    <property type="entry name" value="OmpA-like domain"/>
    <property type="match status" value="1"/>
</dbReference>
<dbReference type="InterPro" id="IPR036737">
    <property type="entry name" value="OmpA-like_sf"/>
</dbReference>
<dbReference type="InterPro" id="IPR006664">
    <property type="entry name" value="OMP_bac"/>
</dbReference>
<evidence type="ECO:0000256" key="1">
    <source>
        <dbReference type="ARBA" id="ARBA00004442"/>
    </source>
</evidence>
<dbReference type="PROSITE" id="PS50005">
    <property type="entry name" value="TPR"/>
    <property type="match status" value="2"/>
</dbReference>
<dbReference type="PANTHER" id="PTHR30329">
    <property type="entry name" value="STATOR ELEMENT OF FLAGELLAR MOTOR COMPLEX"/>
    <property type="match status" value="1"/>
</dbReference>
<dbReference type="Pfam" id="PF07676">
    <property type="entry name" value="PD40"/>
    <property type="match status" value="4"/>
</dbReference>
<dbReference type="InterPro" id="IPR019734">
    <property type="entry name" value="TPR_rpt"/>
</dbReference>
<keyword evidence="7" id="KW-0732">Signal</keyword>
<dbReference type="PROSITE" id="PS51123">
    <property type="entry name" value="OMPA_2"/>
    <property type="match status" value="1"/>
</dbReference>
<feature type="repeat" description="TPR" evidence="4">
    <location>
        <begin position="65"/>
        <end position="98"/>
    </location>
</feature>
<dbReference type="InterPro" id="IPR008969">
    <property type="entry name" value="CarboxyPept-like_regulatory"/>
</dbReference>
<evidence type="ECO:0000313" key="9">
    <source>
        <dbReference type="EMBL" id="OQP55950.1"/>
    </source>
</evidence>
<dbReference type="Gene3D" id="1.25.40.10">
    <property type="entry name" value="Tetratricopeptide repeat domain"/>
    <property type="match status" value="1"/>
</dbReference>
<evidence type="ECO:0000256" key="6">
    <source>
        <dbReference type="SAM" id="MobiDB-lite"/>
    </source>
</evidence>
<dbReference type="SUPFAM" id="SSF48452">
    <property type="entry name" value="TPR-like"/>
    <property type="match status" value="1"/>
</dbReference>
<dbReference type="EMBL" id="LVXG01000002">
    <property type="protein sequence ID" value="OQP55950.1"/>
    <property type="molecule type" value="Genomic_DNA"/>
</dbReference>
<feature type="repeat" description="TPR" evidence="4">
    <location>
        <begin position="31"/>
        <end position="64"/>
    </location>
</feature>
<dbReference type="Gene3D" id="2.60.40.1120">
    <property type="entry name" value="Carboxypeptidase-like, regulatory domain"/>
    <property type="match status" value="1"/>
</dbReference>
<dbReference type="PANTHER" id="PTHR30329:SF21">
    <property type="entry name" value="LIPOPROTEIN YIAD-RELATED"/>
    <property type="match status" value="1"/>
</dbReference>
<comment type="subcellular location">
    <subcellularLocation>
        <location evidence="1">Cell outer membrane</location>
    </subcellularLocation>
</comment>
<dbReference type="OrthoDB" id="9809364at2"/>
<evidence type="ECO:0000256" key="2">
    <source>
        <dbReference type="ARBA" id="ARBA00023136"/>
    </source>
</evidence>
<organism evidence="9 10">
    <name type="scientific">Niastella yeongjuensis</name>
    <dbReference type="NCBI Taxonomy" id="354355"/>
    <lineage>
        <taxon>Bacteria</taxon>
        <taxon>Pseudomonadati</taxon>
        <taxon>Bacteroidota</taxon>
        <taxon>Chitinophagia</taxon>
        <taxon>Chitinophagales</taxon>
        <taxon>Chitinophagaceae</taxon>
        <taxon>Niastella</taxon>
    </lineage>
</organism>
<accession>A0A1V9FC25</accession>
<keyword evidence="9" id="KW-0282">Flagellum</keyword>
<keyword evidence="4" id="KW-0802">TPR repeat</keyword>
<dbReference type="CDD" id="cd07185">
    <property type="entry name" value="OmpA_C-like"/>
    <property type="match status" value="1"/>
</dbReference>
<keyword evidence="10" id="KW-1185">Reference proteome</keyword>
<dbReference type="SUPFAM" id="SSF49464">
    <property type="entry name" value="Carboxypeptidase regulatory domain-like"/>
    <property type="match status" value="1"/>
</dbReference>
<feature type="chain" id="PRO_5012076814" evidence="7">
    <location>
        <begin position="21"/>
        <end position="635"/>
    </location>
</feature>
<dbReference type="PRINTS" id="PR01021">
    <property type="entry name" value="OMPADOMAIN"/>
</dbReference>
<proteinExistence type="predicted"/>